<dbReference type="Proteomes" id="UP000319263">
    <property type="component" value="Chromosome"/>
</dbReference>
<proteinExistence type="predicted"/>
<reference evidence="2 3" key="1">
    <citation type="submission" date="2019-07" db="EMBL/GenBank/DDBJ databases">
        <title>Microlunatus dokdonensis sp. nov. isolated from the rhizospheric soil of the wild plant Elymus tsukushiensis.</title>
        <authorList>
            <person name="Ghim S.-Y."/>
            <person name="Hwang Y.-J."/>
            <person name="Son J.-S."/>
            <person name="Shin J.-H."/>
        </authorList>
    </citation>
    <scope>NUCLEOTIDE SEQUENCE [LARGE SCALE GENOMIC DNA]</scope>
    <source>
        <strain evidence="2 3">KUDC0627</strain>
    </source>
</reference>
<protein>
    <recommendedName>
        <fullName evidence="4">Transposase zinc-ribbon domain-containing protein</fullName>
    </recommendedName>
</protein>
<sequence>MADGAWATDDVWPDDEPRPVGCPEHGRGYLRPARGTWECGEDAILISGHATYRCAACGRVFDHDISGPDVQWIIQHGA</sequence>
<dbReference type="EMBL" id="CP041692">
    <property type="protein sequence ID" value="QDP95133.1"/>
    <property type="molecule type" value="Genomic_DNA"/>
</dbReference>
<dbReference type="OrthoDB" id="6230307at2"/>
<evidence type="ECO:0008006" key="4">
    <source>
        <dbReference type="Google" id="ProtNLM"/>
    </source>
</evidence>
<dbReference type="AlphaFoldDB" id="A0A516PVE2"/>
<organism evidence="2 3">
    <name type="scientific">Microlunatus elymi</name>
    <dbReference type="NCBI Taxonomy" id="2596828"/>
    <lineage>
        <taxon>Bacteria</taxon>
        <taxon>Bacillati</taxon>
        <taxon>Actinomycetota</taxon>
        <taxon>Actinomycetes</taxon>
        <taxon>Propionibacteriales</taxon>
        <taxon>Propionibacteriaceae</taxon>
        <taxon>Microlunatus</taxon>
    </lineage>
</organism>
<evidence type="ECO:0000313" key="3">
    <source>
        <dbReference type="Proteomes" id="UP000319263"/>
    </source>
</evidence>
<accession>A0A516PVE2</accession>
<name>A0A516PVE2_9ACTN</name>
<dbReference type="RefSeq" id="WP_143985115.1">
    <property type="nucleotide sequence ID" value="NZ_CP041692.1"/>
</dbReference>
<keyword evidence="3" id="KW-1185">Reference proteome</keyword>
<evidence type="ECO:0000313" key="2">
    <source>
        <dbReference type="EMBL" id="QDP95133.1"/>
    </source>
</evidence>
<gene>
    <name evidence="2" type="ORF">FOE78_03675</name>
</gene>
<evidence type="ECO:0000256" key="1">
    <source>
        <dbReference type="SAM" id="MobiDB-lite"/>
    </source>
</evidence>
<feature type="region of interest" description="Disordered" evidence="1">
    <location>
        <begin position="1"/>
        <end position="25"/>
    </location>
</feature>
<dbReference type="KEGG" id="mik:FOE78_03675"/>